<dbReference type="Proteomes" id="UP000001611">
    <property type="component" value="Chromosome 3"/>
</dbReference>
<dbReference type="KEGG" id="vda:VDAG_03893"/>
<keyword evidence="3" id="KW-1185">Reference proteome</keyword>
<dbReference type="EMBL" id="DS572700">
    <property type="protein sequence ID" value="EGY22455.1"/>
    <property type="molecule type" value="Genomic_DNA"/>
</dbReference>
<proteinExistence type="predicted"/>
<gene>
    <name evidence="2" type="ORF">VDAG_03893</name>
</gene>
<dbReference type="GeneID" id="20705356"/>
<accession>G2X0W4</accession>
<dbReference type="InParanoid" id="G2X0W4"/>
<dbReference type="RefSeq" id="XP_009652272.1">
    <property type="nucleotide sequence ID" value="XM_009653977.1"/>
</dbReference>
<protein>
    <submittedName>
        <fullName evidence="2">Uncharacterized protein</fullName>
    </submittedName>
</protein>
<feature type="region of interest" description="Disordered" evidence="1">
    <location>
        <begin position="120"/>
        <end position="167"/>
    </location>
</feature>
<dbReference type="AlphaFoldDB" id="G2X0W4"/>
<evidence type="ECO:0000256" key="1">
    <source>
        <dbReference type="SAM" id="MobiDB-lite"/>
    </source>
</evidence>
<evidence type="ECO:0000313" key="2">
    <source>
        <dbReference type="EMBL" id="EGY22455.1"/>
    </source>
</evidence>
<organism evidence="2 3">
    <name type="scientific">Verticillium dahliae (strain VdLs.17 / ATCC MYA-4575 / FGSC 10137)</name>
    <name type="common">Verticillium wilt</name>
    <dbReference type="NCBI Taxonomy" id="498257"/>
    <lineage>
        <taxon>Eukaryota</taxon>
        <taxon>Fungi</taxon>
        <taxon>Dikarya</taxon>
        <taxon>Ascomycota</taxon>
        <taxon>Pezizomycotina</taxon>
        <taxon>Sordariomycetes</taxon>
        <taxon>Hypocreomycetidae</taxon>
        <taxon>Glomerellales</taxon>
        <taxon>Plectosphaerellaceae</taxon>
        <taxon>Verticillium</taxon>
    </lineage>
</organism>
<evidence type="ECO:0000313" key="3">
    <source>
        <dbReference type="Proteomes" id="UP000001611"/>
    </source>
</evidence>
<name>G2X0W4_VERDV</name>
<feature type="compositionally biased region" description="Basic and acidic residues" evidence="1">
    <location>
        <begin position="148"/>
        <end position="166"/>
    </location>
</feature>
<sequence length="181" mass="19914">MGSAHRLNSVVLLAADRRIEREYDEFETTASCHGVPSRPDDKIYMVEEHASSMLVFTSLSSNHSEIAMPSSHHPPSETDSPLRAHLERSSHWSHPYLSVMRHPGSHSRCNIMLMSAGSMPPGMCPTPDLRTRPKTRVSEATPEPHSSSCEKVDIHSRASIDARSGGRESVAIYQAPLGHAP</sequence>
<dbReference type="HOGENOM" id="CLU_1490117_0_0_1"/>
<reference evidence="2 3" key="1">
    <citation type="submission" date="2008-03" db="EMBL/GenBank/DDBJ databases">
        <title>The Genome Sequence of Verticillium dahliae VdLs.17.</title>
        <authorList>
            <consortium name="The Broad Institute Genome Sequencing Platform"/>
            <person name="Ma L.-J.J."/>
            <person name="Klosterman S.J."/>
            <person name="Subbarao K."/>
            <person name="Dobinson K."/>
            <person name="Veronese P."/>
            <person name="Kang S."/>
            <person name="Gold S.E."/>
            <person name="Young S."/>
            <person name="Jaffe D."/>
            <person name="Gnerre S."/>
            <person name="Berlin A."/>
            <person name="Heiman D."/>
            <person name="Hepburn T."/>
            <person name="Sykes S."/>
            <person name="Alvarado L."/>
            <person name="Kodira C.D."/>
            <person name="Lander E."/>
            <person name="Galagan J."/>
            <person name="Nusbaum C."/>
            <person name="Birren B."/>
        </authorList>
    </citation>
    <scope>NUCLEOTIDE SEQUENCE [LARGE SCALE GENOMIC DNA]</scope>
    <source>
        <strain evidence="3">VdLs.17 / ATCC MYA-4575 / FGSC 10137</strain>
    </source>
</reference>